<name>A0A179UZU8_BLAGS</name>
<keyword evidence="3" id="KW-1185">Reference proteome</keyword>
<evidence type="ECO:0000256" key="1">
    <source>
        <dbReference type="SAM" id="MobiDB-lite"/>
    </source>
</evidence>
<evidence type="ECO:0000313" key="2">
    <source>
        <dbReference type="EMBL" id="OAT12581.1"/>
    </source>
</evidence>
<dbReference type="VEuPathDB" id="FungiDB:BDBG_17693"/>
<sequence length="81" mass="9249">MAPRKRIKKHPLPPSHHTKCPPFHSSSEWVEALTTQQESLNLNLRQSLDTCHGKQEHQASNPISKLFLTRFPLSLRNLVAS</sequence>
<dbReference type="EMBL" id="GG657468">
    <property type="protein sequence ID" value="OAT12581.1"/>
    <property type="molecule type" value="Genomic_DNA"/>
</dbReference>
<dbReference type="AlphaFoldDB" id="A0A179UZU8"/>
<protein>
    <submittedName>
        <fullName evidence="2">Uncharacterized protein</fullName>
    </submittedName>
</protein>
<feature type="region of interest" description="Disordered" evidence="1">
    <location>
        <begin position="1"/>
        <end position="23"/>
    </location>
</feature>
<dbReference type="KEGG" id="bgh:BDBG_17693"/>
<dbReference type="RefSeq" id="XP_031580452.1">
    <property type="nucleotide sequence ID" value="XM_031725351.1"/>
</dbReference>
<evidence type="ECO:0000313" key="3">
    <source>
        <dbReference type="Proteomes" id="UP000002038"/>
    </source>
</evidence>
<feature type="compositionally biased region" description="Basic residues" evidence="1">
    <location>
        <begin position="1"/>
        <end position="19"/>
    </location>
</feature>
<accession>A0A179UZU8</accession>
<organism evidence="2 3">
    <name type="scientific">Blastomyces gilchristii (strain SLH14081)</name>
    <name type="common">Blastomyces dermatitidis</name>
    <dbReference type="NCBI Taxonomy" id="559298"/>
    <lineage>
        <taxon>Eukaryota</taxon>
        <taxon>Fungi</taxon>
        <taxon>Dikarya</taxon>
        <taxon>Ascomycota</taxon>
        <taxon>Pezizomycotina</taxon>
        <taxon>Eurotiomycetes</taxon>
        <taxon>Eurotiomycetidae</taxon>
        <taxon>Onygenales</taxon>
        <taxon>Ajellomycetaceae</taxon>
        <taxon>Blastomyces</taxon>
    </lineage>
</organism>
<dbReference type="Proteomes" id="UP000002038">
    <property type="component" value="Unassembled WGS sequence"/>
</dbReference>
<reference evidence="3" key="1">
    <citation type="journal article" date="2015" name="PLoS Genet.">
        <title>The dynamic genome and transcriptome of the human fungal pathogen Blastomyces and close relative Emmonsia.</title>
        <authorList>
            <person name="Munoz J.F."/>
            <person name="Gauthier G.M."/>
            <person name="Desjardins C.A."/>
            <person name="Gallo J.E."/>
            <person name="Holder J."/>
            <person name="Sullivan T.D."/>
            <person name="Marty A.J."/>
            <person name="Carmen J.C."/>
            <person name="Chen Z."/>
            <person name="Ding L."/>
            <person name="Gujja S."/>
            <person name="Magrini V."/>
            <person name="Misas E."/>
            <person name="Mitreva M."/>
            <person name="Priest M."/>
            <person name="Saif S."/>
            <person name="Whiston E.A."/>
            <person name="Young S."/>
            <person name="Zeng Q."/>
            <person name="Goldman W.E."/>
            <person name="Mardis E.R."/>
            <person name="Taylor J.W."/>
            <person name="McEwen J.G."/>
            <person name="Clay O.K."/>
            <person name="Klein B.S."/>
            <person name="Cuomo C.A."/>
        </authorList>
    </citation>
    <scope>NUCLEOTIDE SEQUENCE [LARGE SCALE GENOMIC DNA]</scope>
    <source>
        <strain evidence="3">SLH14081</strain>
    </source>
</reference>
<gene>
    <name evidence="2" type="ORF">BDBG_17693</name>
</gene>
<dbReference type="GeneID" id="42529303"/>
<proteinExistence type="predicted"/>